<keyword evidence="4" id="KW-1185">Reference proteome</keyword>
<name>A0A1Q9DK20_SYMMI</name>
<comment type="caution">
    <text evidence="3">The sequence shown here is derived from an EMBL/GenBank/DDBJ whole genome shotgun (WGS) entry which is preliminary data.</text>
</comment>
<keyword evidence="2" id="KW-0732">Signal</keyword>
<dbReference type="EMBL" id="LSRX01000500">
    <property type="protein sequence ID" value="OLP95508.1"/>
    <property type="molecule type" value="Genomic_DNA"/>
</dbReference>
<dbReference type="AlphaFoldDB" id="A0A1Q9DK20"/>
<organism evidence="3 4">
    <name type="scientific">Symbiodinium microadriaticum</name>
    <name type="common">Dinoflagellate</name>
    <name type="synonym">Zooxanthella microadriatica</name>
    <dbReference type="NCBI Taxonomy" id="2951"/>
    <lineage>
        <taxon>Eukaryota</taxon>
        <taxon>Sar</taxon>
        <taxon>Alveolata</taxon>
        <taxon>Dinophyceae</taxon>
        <taxon>Suessiales</taxon>
        <taxon>Symbiodiniaceae</taxon>
        <taxon>Symbiodinium</taxon>
    </lineage>
</organism>
<evidence type="ECO:0000256" key="1">
    <source>
        <dbReference type="SAM" id="MobiDB-lite"/>
    </source>
</evidence>
<dbReference type="Proteomes" id="UP000186817">
    <property type="component" value="Unassembled WGS sequence"/>
</dbReference>
<accession>A0A1Q9DK20</accession>
<evidence type="ECO:0000313" key="3">
    <source>
        <dbReference type="EMBL" id="OLP95508.1"/>
    </source>
</evidence>
<gene>
    <name evidence="3" type="ORF">AK812_SmicGene22360</name>
</gene>
<evidence type="ECO:0000313" key="4">
    <source>
        <dbReference type="Proteomes" id="UP000186817"/>
    </source>
</evidence>
<proteinExistence type="predicted"/>
<sequence length="89" mass="9432">MLVHVVFDILLLGTWQIIGEKTSCICEAPKPDLLGALAAEETARAAAMLAKFAPVPNGSPSPQPPPAAVPEPRQPQVQPVQPSPYRLVV</sequence>
<feature type="compositionally biased region" description="Low complexity" evidence="1">
    <location>
        <begin position="74"/>
        <end position="89"/>
    </location>
</feature>
<reference evidence="3 4" key="1">
    <citation type="submission" date="2016-02" db="EMBL/GenBank/DDBJ databases">
        <title>Genome analysis of coral dinoflagellate symbionts highlights evolutionary adaptations to a symbiotic lifestyle.</title>
        <authorList>
            <person name="Aranda M."/>
            <person name="Li Y."/>
            <person name="Liew Y.J."/>
            <person name="Baumgarten S."/>
            <person name="Simakov O."/>
            <person name="Wilson M."/>
            <person name="Piel J."/>
            <person name="Ashoor H."/>
            <person name="Bougouffa S."/>
            <person name="Bajic V.B."/>
            <person name="Ryu T."/>
            <person name="Ravasi T."/>
            <person name="Bayer T."/>
            <person name="Micklem G."/>
            <person name="Kim H."/>
            <person name="Bhak J."/>
            <person name="Lajeunesse T.C."/>
            <person name="Voolstra C.R."/>
        </authorList>
    </citation>
    <scope>NUCLEOTIDE SEQUENCE [LARGE SCALE GENOMIC DNA]</scope>
    <source>
        <strain evidence="3 4">CCMP2467</strain>
    </source>
</reference>
<feature type="region of interest" description="Disordered" evidence="1">
    <location>
        <begin position="54"/>
        <end position="89"/>
    </location>
</feature>
<protein>
    <submittedName>
        <fullName evidence="3">Uncharacterized protein</fullName>
    </submittedName>
</protein>
<feature type="signal peptide" evidence="2">
    <location>
        <begin position="1"/>
        <end position="19"/>
    </location>
</feature>
<feature type="compositionally biased region" description="Pro residues" evidence="1">
    <location>
        <begin position="57"/>
        <end position="73"/>
    </location>
</feature>
<feature type="chain" id="PRO_5012660837" evidence="2">
    <location>
        <begin position="20"/>
        <end position="89"/>
    </location>
</feature>
<evidence type="ECO:0000256" key="2">
    <source>
        <dbReference type="SAM" id="SignalP"/>
    </source>
</evidence>